<evidence type="ECO:0000256" key="1">
    <source>
        <dbReference type="SAM" id="MobiDB-lite"/>
    </source>
</evidence>
<dbReference type="Proteomes" id="UP000639772">
    <property type="component" value="Chromosome 13"/>
</dbReference>
<organism evidence="2 3">
    <name type="scientific">Vanilla planifolia</name>
    <name type="common">Vanilla</name>
    <dbReference type="NCBI Taxonomy" id="51239"/>
    <lineage>
        <taxon>Eukaryota</taxon>
        <taxon>Viridiplantae</taxon>
        <taxon>Streptophyta</taxon>
        <taxon>Embryophyta</taxon>
        <taxon>Tracheophyta</taxon>
        <taxon>Spermatophyta</taxon>
        <taxon>Magnoliopsida</taxon>
        <taxon>Liliopsida</taxon>
        <taxon>Asparagales</taxon>
        <taxon>Orchidaceae</taxon>
        <taxon>Vanilloideae</taxon>
        <taxon>Vanilleae</taxon>
        <taxon>Vanilla</taxon>
    </lineage>
</organism>
<dbReference type="EMBL" id="JADCNM010000013">
    <property type="protein sequence ID" value="KAG0456541.1"/>
    <property type="molecule type" value="Genomic_DNA"/>
</dbReference>
<name>A0A835PQI8_VANPL</name>
<feature type="region of interest" description="Disordered" evidence="1">
    <location>
        <begin position="96"/>
        <end position="120"/>
    </location>
</feature>
<feature type="region of interest" description="Disordered" evidence="1">
    <location>
        <begin position="1"/>
        <end position="20"/>
    </location>
</feature>
<evidence type="ECO:0000313" key="2">
    <source>
        <dbReference type="EMBL" id="KAG0456541.1"/>
    </source>
</evidence>
<reference evidence="2 3" key="1">
    <citation type="journal article" date="2020" name="Nat. Food">
        <title>A phased Vanilla planifolia genome enables genetic improvement of flavour and production.</title>
        <authorList>
            <person name="Hasing T."/>
            <person name="Tang H."/>
            <person name="Brym M."/>
            <person name="Khazi F."/>
            <person name="Huang T."/>
            <person name="Chambers A.H."/>
        </authorList>
    </citation>
    <scope>NUCLEOTIDE SEQUENCE [LARGE SCALE GENOMIC DNA]</scope>
    <source>
        <tissue evidence="2">Leaf</tissue>
    </source>
</reference>
<gene>
    <name evidence="2" type="ORF">HPP92_024329</name>
</gene>
<comment type="caution">
    <text evidence="2">The sequence shown here is derived from an EMBL/GenBank/DDBJ whole genome shotgun (WGS) entry which is preliminary data.</text>
</comment>
<accession>A0A835PQI8</accession>
<feature type="compositionally biased region" description="Acidic residues" evidence="1">
    <location>
        <begin position="107"/>
        <end position="118"/>
    </location>
</feature>
<sequence length="136" mass="15254">MLNCFAHDNGGESPSPSWRREWRFPPETKSAGVLLPPAEGSTVDDAEGSVADLGGFAQEGIGGKVENIGFFWGRKLPSFRRQERWPTPWKRTRWIREGRPELSAGGDVEEADDEDTEKDNDHVAAAMEIMVDKLRR</sequence>
<proteinExistence type="predicted"/>
<protein>
    <submittedName>
        <fullName evidence="2">Uncharacterized protein</fullName>
    </submittedName>
</protein>
<dbReference type="AlphaFoldDB" id="A0A835PQI8"/>
<evidence type="ECO:0000313" key="3">
    <source>
        <dbReference type="Proteomes" id="UP000639772"/>
    </source>
</evidence>